<feature type="compositionally biased region" description="Polar residues" evidence="1">
    <location>
        <begin position="200"/>
        <end position="209"/>
    </location>
</feature>
<feature type="compositionally biased region" description="Polar residues" evidence="1">
    <location>
        <begin position="49"/>
        <end position="60"/>
    </location>
</feature>
<evidence type="ECO:0000313" key="3">
    <source>
        <dbReference type="Proteomes" id="UP001334248"/>
    </source>
</evidence>
<comment type="caution">
    <text evidence="2">The sequence shown here is derived from an EMBL/GenBank/DDBJ whole genome shotgun (WGS) entry which is preliminary data.</text>
</comment>
<name>A0ABR0RI74_9EURO</name>
<feature type="compositionally biased region" description="Polar residues" evidence="1">
    <location>
        <begin position="1"/>
        <end position="24"/>
    </location>
</feature>
<feature type="compositionally biased region" description="Basic and acidic residues" evidence="1">
    <location>
        <begin position="371"/>
        <end position="382"/>
    </location>
</feature>
<accession>A0ABR0RI74</accession>
<feature type="compositionally biased region" description="Low complexity" evidence="1">
    <location>
        <begin position="283"/>
        <end position="292"/>
    </location>
</feature>
<feature type="compositionally biased region" description="Basic and acidic residues" evidence="1">
    <location>
        <begin position="151"/>
        <end position="166"/>
    </location>
</feature>
<feature type="region of interest" description="Disordered" evidence="1">
    <location>
        <begin position="1"/>
        <end position="67"/>
    </location>
</feature>
<dbReference type="Proteomes" id="UP001334248">
    <property type="component" value="Unassembled WGS sequence"/>
</dbReference>
<feature type="compositionally biased region" description="Low complexity" evidence="1">
    <location>
        <begin position="34"/>
        <end position="48"/>
    </location>
</feature>
<evidence type="ECO:0000313" key="2">
    <source>
        <dbReference type="EMBL" id="KAK5940330.1"/>
    </source>
</evidence>
<feature type="compositionally biased region" description="Basic and acidic residues" evidence="1">
    <location>
        <begin position="240"/>
        <end position="258"/>
    </location>
</feature>
<feature type="compositionally biased region" description="Basic and acidic residues" evidence="1">
    <location>
        <begin position="102"/>
        <end position="120"/>
    </location>
</feature>
<keyword evidence="3" id="KW-1185">Reference proteome</keyword>
<feature type="compositionally biased region" description="Acidic residues" evidence="1">
    <location>
        <begin position="405"/>
        <end position="420"/>
    </location>
</feature>
<dbReference type="EMBL" id="JAVHJV010000009">
    <property type="protein sequence ID" value="KAK5940330.1"/>
    <property type="molecule type" value="Genomic_DNA"/>
</dbReference>
<feature type="compositionally biased region" description="Polar residues" evidence="1">
    <location>
        <begin position="356"/>
        <end position="370"/>
    </location>
</feature>
<dbReference type="RefSeq" id="XP_064728420.1">
    <property type="nucleotide sequence ID" value="XM_064876156.1"/>
</dbReference>
<reference evidence="2 3" key="1">
    <citation type="journal article" date="2023" name="Res Sq">
        <title>Genomic and morphological characterization of Knufia obscura isolated from the Mars 2020 spacecraft assembly facility.</title>
        <authorList>
            <person name="Chander A.M."/>
            <person name="Teixeira M.M."/>
            <person name="Singh N.K."/>
            <person name="Williams M.P."/>
            <person name="Parker C.W."/>
            <person name="Leo P."/>
            <person name="Stajich J.E."/>
            <person name="Torok T."/>
            <person name="Tighe S."/>
            <person name="Mason C.E."/>
            <person name="Venkateswaran K."/>
        </authorList>
    </citation>
    <scope>NUCLEOTIDE SEQUENCE [LARGE SCALE GENOMIC DNA]</scope>
    <source>
        <strain evidence="2 3">CCFEE 5817</strain>
    </source>
</reference>
<sequence length="449" mass="49538">MSDQGSDADSVSQNIEEGPNSSETQDAHENHQEGPSTPGPTTTASANPQSQLPPTEQETQLAEFARRIGPATLTQNELRFLLQFRKWNIDAAVEMVPSFLSRKRERERREHEEGERRRQSAIEAAGISAENADDGDDADGEGGDDEIRDDENDRSWEDYIRRHEGEAALPGRTRSVEESNLHSDQSQETDHAIAVAIAEEQTNSDGQVESQDDDDVVDAGPRIGRGRSLTPSEEEVIDEQIMRLHLEESVKTNIKQETEVADPPTDGDKGREEFETREDDVSTDSADPATTDDQSRGPSPNAEVKKMIARMKNLPPGKKPPPKPSKEEEEQRRRQEARRKVFEAQSELQRRDGNTIDPQPTSTEPTNQGDESVRAGEREHLEGSGGELDAQIDQDDTASAAAGLSEEDLDETEEPGDGEGEAMAATQESDDVELGPERMALEKNERRGG</sequence>
<organism evidence="2 3">
    <name type="scientific">Knufia obscura</name>
    <dbReference type="NCBI Taxonomy" id="1635080"/>
    <lineage>
        <taxon>Eukaryota</taxon>
        <taxon>Fungi</taxon>
        <taxon>Dikarya</taxon>
        <taxon>Ascomycota</taxon>
        <taxon>Pezizomycotina</taxon>
        <taxon>Eurotiomycetes</taxon>
        <taxon>Chaetothyriomycetidae</taxon>
        <taxon>Chaetothyriales</taxon>
        <taxon>Trichomeriaceae</taxon>
        <taxon>Knufia</taxon>
    </lineage>
</organism>
<feature type="compositionally biased region" description="Acidic residues" evidence="1">
    <location>
        <begin position="131"/>
        <end position="150"/>
    </location>
</feature>
<feature type="region of interest" description="Disordered" evidence="1">
    <location>
        <begin position="95"/>
        <end position="449"/>
    </location>
</feature>
<protein>
    <submittedName>
        <fullName evidence="2">Uncharacterized protein</fullName>
    </submittedName>
</protein>
<proteinExistence type="predicted"/>
<dbReference type="GeneID" id="90001199"/>
<feature type="compositionally biased region" description="Basic and acidic residues" evidence="1">
    <location>
        <begin position="435"/>
        <end position="449"/>
    </location>
</feature>
<evidence type="ECO:0000256" key="1">
    <source>
        <dbReference type="SAM" id="MobiDB-lite"/>
    </source>
</evidence>
<feature type="compositionally biased region" description="Basic and acidic residues" evidence="1">
    <location>
        <begin position="324"/>
        <end position="354"/>
    </location>
</feature>
<gene>
    <name evidence="2" type="ORF">PMZ80_007750</name>
</gene>